<dbReference type="CDD" id="cd02440">
    <property type="entry name" value="AdoMet_MTases"/>
    <property type="match status" value="1"/>
</dbReference>
<evidence type="ECO:0000313" key="2">
    <source>
        <dbReference type="Proteomes" id="UP000183605"/>
    </source>
</evidence>
<dbReference type="EMBL" id="MNXQ01000017">
    <property type="protein sequence ID" value="OIP04006.1"/>
    <property type="molecule type" value="Genomic_DNA"/>
</dbReference>
<reference evidence="1 2" key="1">
    <citation type="journal article" date="2016" name="Environ. Microbiol.">
        <title>Genomic resolution of a cold subsurface aquifer community provides metabolic insights for novel microbes adapted to high CO concentrations.</title>
        <authorList>
            <person name="Probst A.J."/>
            <person name="Castelle C.J."/>
            <person name="Singh A."/>
            <person name="Brown C.T."/>
            <person name="Anantharaman K."/>
            <person name="Sharon I."/>
            <person name="Hug L.A."/>
            <person name="Burstein D."/>
            <person name="Emerson J.B."/>
            <person name="Thomas B.C."/>
            <person name="Banfield J.F."/>
        </authorList>
    </citation>
    <scope>NUCLEOTIDE SEQUENCE [LARGE SCALE GENOMIC DNA]</scope>
    <source>
        <strain evidence="1">CG2_30_44_31</strain>
    </source>
</reference>
<dbReference type="InterPro" id="IPR029063">
    <property type="entry name" value="SAM-dependent_MTases_sf"/>
</dbReference>
<dbReference type="PANTHER" id="PTHR43861">
    <property type="entry name" value="TRANS-ACONITATE 2-METHYLTRANSFERASE-RELATED"/>
    <property type="match status" value="1"/>
</dbReference>
<proteinExistence type="predicted"/>
<evidence type="ECO:0008006" key="3">
    <source>
        <dbReference type="Google" id="ProtNLM"/>
    </source>
</evidence>
<dbReference type="SUPFAM" id="SSF53335">
    <property type="entry name" value="S-adenosyl-L-methionine-dependent methyltransferases"/>
    <property type="match status" value="1"/>
</dbReference>
<dbReference type="Proteomes" id="UP000183605">
    <property type="component" value="Unassembled WGS sequence"/>
</dbReference>
<organism evidence="1 2">
    <name type="scientific">Candidatus Beckwithbacteria bacterium CG2_30_44_31</name>
    <dbReference type="NCBI Taxonomy" id="1805035"/>
    <lineage>
        <taxon>Bacteria</taxon>
        <taxon>Candidatus Beckwithiibacteriota</taxon>
    </lineage>
</organism>
<dbReference type="AlphaFoldDB" id="A0A1J5BAV5"/>
<gene>
    <name evidence="1" type="ORF">AUK18_00855</name>
</gene>
<comment type="caution">
    <text evidence="1">The sequence shown here is derived from an EMBL/GenBank/DDBJ whole genome shotgun (WGS) entry which is preliminary data.</text>
</comment>
<sequence length="213" mass="24655">MLPLKKIKYCYQGKFDPEKLAKDNIDRLSTGLVPKNSKVLELGCATGFMGRYFRRYLHCQVIGVDINPAVKPDITGDLNLAAAWARIKKFKPFDVVFASAIIEHLPDPETTLQLIKAVLKPQGQLIITAPNVAHWRQRFKLLRGHWDYEEYGLLDKTHLRFFNYFSFQKLILDAGFTINRVLIDPAGGVKYFNWLFKYFPNFYAHQICIQAQK</sequence>
<protein>
    <recommendedName>
        <fullName evidence="3">Methyltransferase type 11 domain-containing protein</fullName>
    </recommendedName>
</protein>
<dbReference type="Gene3D" id="3.40.50.150">
    <property type="entry name" value="Vaccinia Virus protein VP39"/>
    <property type="match status" value="1"/>
</dbReference>
<dbReference type="Pfam" id="PF13489">
    <property type="entry name" value="Methyltransf_23"/>
    <property type="match status" value="1"/>
</dbReference>
<name>A0A1J5BAV5_9BACT</name>
<accession>A0A1J5BAV5</accession>
<evidence type="ECO:0000313" key="1">
    <source>
        <dbReference type="EMBL" id="OIP04006.1"/>
    </source>
</evidence>